<name>A0ACC0AJY7_CATRO</name>
<organism evidence="1 2">
    <name type="scientific">Catharanthus roseus</name>
    <name type="common">Madagascar periwinkle</name>
    <name type="synonym">Vinca rosea</name>
    <dbReference type="NCBI Taxonomy" id="4058"/>
    <lineage>
        <taxon>Eukaryota</taxon>
        <taxon>Viridiplantae</taxon>
        <taxon>Streptophyta</taxon>
        <taxon>Embryophyta</taxon>
        <taxon>Tracheophyta</taxon>
        <taxon>Spermatophyta</taxon>
        <taxon>Magnoliopsida</taxon>
        <taxon>eudicotyledons</taxon>
        <taxon>Gunneridae</taxon>
        <taxon>Pentapetalae</taxon>
        <taxon>asterids</taxon>
        <taxon>lamiids</taxon>
        <taxon>Gentianales</taxon>
        <taxon>Apocynaceae</taxon>
        <taxon>Rauvolfioideae</taxon>
        <taxon>Vinceae</taxon>
        <taxon>Catharanthinae</taxon>
        <taxon>Catharanthus</taxon>
    </lineage>
</organism>
<protein>
    <submittedName>
        <fullName evidence="1">Uncharacterized protein</fullName>
    </submittedName>
</protein>
<evidence type="ECO:0000313" key="2">
    <source>
        <dbReference type="Proteomes" id="UP001060085"/>
    </source>
</evidence>
<dbReference type="Proteomes" id="UP001060085">
    <property type="component" value="Linkage Group LG06"/>
</dbReference>
<evidence type="ECO:0000313" key="1">
    <source>
        <dbReference type="EMBL" id="KAI5659753.1"/>
    </source>
</evidence>
<reference evidence="2" key="1">
    <citation type="journal article" date="2023" name="Nat. Plants">
        <title>Single-cell RNA sequencing provides a high-resolution roadmap for understanding the multicellular compartmentation of specialized metabolism.</title>
        <authorList>
            <person name="Sun S."/>
            <person name="Shen X."/>
            <person name="Li Y."/>
            <person name="Li Y."/>
            <person name="Wang S."/>
            <person name="Li R."/>
            <person name="Zhang H."/>
            <person name="Shen G."/>
            <person name="Guo B."/>
            <person name="Wei J."/>
            <person name="Xu J."/>
            <person name="St-Pierre B."/>
            <person name="Chen S."/>
            <person name="Sun C."/>
        </authorList>
    </citation>
    <scope>NUCLEOTIDE SEQUENCE [LARGE SCALE GENOMIC DNA]</scope>
</reference>
<keyword evidence="2" id="KW-1185">Reference proteome</keyword>
<dbReference type="EMBL" id="CM044706">
    <property type="protein sequence ID" value="KAI5659753.1"/>
    <property type="molecule type" value="Genomic_DNA"/>
</dbReference>
<gene>
    <name evidence="1" type="ORF">M9H77_28546</name>
</gene>
<sequence length="200" mass="22416">MEKNLNDQSNTITENSTTSSLDQQETRITIMRADDQNGDEKPNGSLLNKDLNDGVGVPEDNYSCTIIDVKSETLQGENQRVCRICHLNKLENGKDLVDLIELGCGCKGELGFAHTVCAEAWFKLRGNRSCEICSLPAKNVTGVGDNRFMEVWNESRLVGSDDSVRVSRRGCWRGQPLCNFLMACLVIAFVLPWFFRVNMF</sequence>
<comment type="caution">
    <text evidence="1">The sequence shown here is derived from an EMBL/GenBank/DDBJ whole genome shotgun (WGS) entry which is preliminary data.</text>
</comment>
<accession>A0ACC0AJY7</accession>
<proteinExistence type="predicted"/>